<accession>A0A2K3KHJ5</accession>
<gene>
    <name evidence="1" type="ORF">L195_g054709</name>
</gene>
<proteinExistence type="predicted"/>
<organism evidence="1 2">
    <name type="scientific">Trifolium pratense</name>
    <name type="common">Red clover</name>
    <dbReference type="NCBI Taxonomy" id="57577"/>
    <lineage>
        <taxon>Eukaryota</taxon>
        <taxon>Viridiplantae</taxon>
        <taxon>Streptophyta</taxon>
        <taxon>Embryophyta</taxon>
        <taxon>Tracheophyta</taxon>
        <taxon>Spermatophyta</taxon>
        <taxon>Magnoliopsida</taxon>
        <taxon>eudicotyledons</taxon>
        <taxon>Gunneridae</taxon>
        <taxon>Pentapetalae</taxon>
        <taxon>rosids</taxon>
        <taxon>fabids</taxon>
        <taxon>Fabales</taxon>
        <taxon>Fabaceae</taxon>
        <taxon>Papilionoideae</taxon>
        <taxon>50 kb inversion clade</taxon>
        <taxon>NPAAA clade</taxon>
        <taxon>Hologalegina</taxon>
        <taxon>IRL clade</taxon>
        <taxon>Trifolieae</taxon>
        <taxon>Trifolium</taxon>
    </lineage>
</organism>
<protein>
    <submittedName>
        <fullName evidence="1">Uncharacterized protein</fullName>
    </submittedName>
</protein>
<name>A0A2K3KHJ5_TRIPR</name>
<comment type="caution">
    <text evidence="1">The sequence shown here is derived from an EMBL/GenBank/DDBJ whole genome shotgun (WGS) entry which is preliminary data.</text>
</comment>
<dbReference type="EMBL" id="ASHM01096671">
    <property type="protein sequence ID" value="PNX65771.1"/>
    <property type="molecule type" value="Genomic_DNA"/>
</dbReference>
<sequence>MYAAQSKILTASNLSATLAPGLSNAAGNAILQKFQLAPRPAAASSNKLVFWRSPILGWMKENTDGSVTNVSAACAGLFRDHTSRFRHIHNL</sequence>
<evidence type="ECO:0000313" key="2">
    <source>
        <dbReference type="Proteomes" id="UP000236291"/>
    </source>
</evidence>
<dbReference type="AlphaFoldDB" id="A0A2K3KHJ5"/>
<evidence type="ECO:0000313" key="1">
    <source>
        <dbReference type="EMBL" id="PNX65771.1"/>
    </source>
</evidence>
<dbReference type="Proteomes" id="UP000236291">
    <property type="component" value="Unassembled WGS sequence"/>
</dbReference>
<reference evidence="1 2" key="1">
    <citation type="journal article" date="2014" name="Am. J. Bot.">
        <title>Genome assembly and annotation for red clover (Trifolium pratense; Fabaceae).</title>
        <authorList>
            <person name="Istvanek J."/>
            <person name="Jaros M."/>
            <person name="Krenek A."/>
            <person name="Repkova J."/>
        </authorList>
    </citation>
    <scope>NUCLEOTIDE SEQUENCE [LARGE SCALE GENOMIC DNA]</scope>
    <source>
        <strain evidence="2">cv. Tatra</strain>
        <tissue evidence="1">Young leaves</tissue>
    </source>
</reference>
<reference evidence="1 2" key="2">
    <citation type="journal article" date="2017" name="Front. Plant Sci.">
        <title>Gene Classification and Mining of Molecular Markers Useful in Red Clover (Trifolium pratense) Breeding.</title>
        <authorList>
            <person name="Istvanek J."/>
            <person name="Dluhosova J."/>
            <person name="Dluhos P."/>
            <person name="Patkova L."/>
            <person name="Nedelnik J."/>
            <person name="Repkova J."/>
        </authorList>
    </citation>
    <scope>NUCLEOTIDE SEQUENCE [LARGE SCALE GENOMIC DNA]</scope>
    <source>
        <strain evidence="2">cv. Tatra</strain>
        <tissue evidence="1">Young leaves</tissue>
    </source>
</reference>